<dbReference type="GeneID" id="41977069"/>
<feature type="region of interest" description="Disordered" evidence="4">
    <location>
        <begin position="273"/>
        <end position="367"/>
    </location>
</feature>
<sequence length="1093" mass="122064">MDLNSSPLPLRRAPTVVPASPSAKTNLRIDFNYDSDELDELSVDTVPCSPYFTQPTQIVTQPTQIVNRISLRPPESPVTITSSSPRSVVEVPASSPFRTPKPKFTSGRLASALAPAGTAYRAPMAPPTRSSRKRAFNQCSSDTEADKPRALSVEESSDDGLPPRGDIKPSSFNKRSKPNSNSITSYFKSSEDLSAKPAASTTKGSNVKKVSNGLVEMLGRRLQKKFDWPLEKCKAAVAETGSIDAAEKALLNEGNHKVTAPAKNAAYIQSFAYNQSSSPPSNSSEEPEASLTPSPPPKSKKGRLQKGLRRREPSSSQTQYTVESAKKSQPAKLIDLTASDVEDVDDQAYSDRDATPETPDRAESQDGMDPIEERVLNYLNTCTADDIVAMCGQKKDKAEAMIAKRPFKSRQAARDAYIMKKARGKAKKVEIGLDIYDAVESYVQALDHIDKIIQNCETEGANIKSTTERWNVDFRGKKINDTVDANRLMTPSSTDGSTQLVDLPIPKEPRYVKGHCTMKTYQKYGLNWLALLYQHKFGCILADDMGLGKTCQVIALMAHLIGTYQESSGEARPWPNLIVVPPSVLANWRTEFEKFAPKLRITMYSGNQSERFEIATKIQKHPERHHVVLTSYSQLGQEADRDAMRYLQPNVAVFDEGHKMKNSTSKIYNQLLGIPAKWRLLLTGTPVQNNIMEMISLLRFIQPKIFDNHLEHLEALFNQRVSMRDVSNGALLLSERVARARSILEPFILQRRKEHVLSSLPPKTSRVVYCDLDETQKRIYKAYEDRFKRGPEDKAAGRTAAVVADDGRSNDNNNVWMQLRKAAIHAQLFRKFFLDKTVEKMAQVAMDNISQKELRQPNLKHLTNELKACSDFELHLWCRDYECLNEFDVPEESWMHSGKIQALLKLIEDYRANGDRVLVFTRFSTVIKIFHECFATAGISYLALEGETSVGERQGLIDEFNSNEDISVFALTTGAGGTGINLTAANKVIIFDQSINPQDDVQAENRAHRLGQEREVEIVRLVTRDSIEELIYKACQKKLELANRVVGWEQKDASTSEEVAARTEKEIEKEVREMLMGGGGGDGDKPITTPDTD</sequence>
<evidence type="ECO:0000313" key="7">
    <source>
        <dbReference type="EMBL" id="TPX08918.1"/>
    </source>
</evidence>
<dbReference type="SMART" id="SM00490">
    <property type="entry name" value="HELICc"/>
    <property type="match status" value="1"/>
</dbReference>
<feature type="region of interest" description="Disordered" evidence="4">
    <location>
        <begin position="1"/>
        <end position="21"/>
    </location>
</feature>
<proteinExistence type="predicted"/>
<evidence type="ECO:0000256" key="1">
    <source>
        <dbReference type="ARBA" id="ARBA00022741"/>
    </source>
</evidence>
<dbReference type="InterPro" id="IPR001650">
    <property type="entry name" value="Helicase_C-like"/>
</dbReference>
<dbReference type="Gene3D" id="3.40.50.10810">
    <property type="entry name" value="Tandem AAA-ATPase domain"/>
    <property type="match status" value="1"/>
</dbReference>
<feature type="domain" description="Helicase ATP-binding" evidence="5">
    <location>
        <begin position="530"/>
        <end position="704"/>
    </location>
</feature>
<evidence type="ECO:0000256" key="3">
    <source>
        <dbReference type="ARBA" id="ARBA00022840"/>
    </source>
</evidence>
<dbReference type="Pfam" id="PF00176">
    <property type="entry name" value="SNF2-rel_dom"/>
    <property type="match status" value="1"/>
</dbReference>
<keyword evidence="3" id="KW-0067">ATP-binding</keyword>
<evidence type="ECO:0000259" key="5">
    <source>
        <dbReference type="PROSITE" id="PS51192"/>
    </source>
</evidence>
<protein>
    <submittedName>
        <fullName evidence="7">Uncharacterized protein</fullName>
    </submittedName>
</protein>
<dbReference type="OrthoDB" id="5857104at2759"/>
<name>A0A507AVP9_9PEZI</name>
<dbReference type="Gene3D" id="3.40.50.300">
    <property type="entry name" value="P-loop containing nucleotide triphosphate hydrolases"/>
    <property type="match status" value="1"/>
</dbReference>
<organism evidence="7 8">
    <name type="scientific">Thyridium curvatum</name>
    <dbReference type="NCBI Taxonomy" id="1093900"/>
    <lineage>
        <taxon>Eukaryota</taxon>
        <taxon>Fungi</taxon>
        <taxon>Dikarya</taxon>
        <taxon>Ascomycota</taxon>
        <taxon>Pezizomycotina</taxon>
        <taxon>Sordariomycetes</taxon>
        <taxon>Sordariomycetidae</taxon>
        <taxon>Thyridiales</taxon>
        <taxon>Thyridiaceae</taxon>
        <taxon>Thyridium</taxon>
    </lineage>
</organism>
<evidence type="ECO:0000256" key="4">
    <source>
        <dbReference type="SAM" id="MobiDB-lite"/>
    </source>
</evidence>
<feature type="domain" description="Helicase C-terminal" evidence="6">
    <location>
        <begin position="899"/>
        <end position="1067"/>
    </location>
</feature>
<keyword evidence="2" id="KW-0378">Hydrolase</keyword>
<feature type="compositionally biased region" description="Basic and acidic residues" evidence="4">
    <location>
        <begin position="349"/>
        <end position="364"/>
    </location>
</feature>
<dbReference type="SUPFAM" id="SSF52540">
    <property type="entry name" value="P-loop containing nucleoside triphosphate hydrolases"/>
    <property type="match status" value="2"/>
</dbReference>
<dbReference type="PROSITE" id="PS51194">
    <property type="entry name" value="HELICASE_CTER"/>
    <property type="match status" value="1"/>
</dbReference>
<dbReference type="PROSITE" id="PS51192">
    <property type="entry name" value="HELICASE_ATP_BIND_1"/>
    <property type="match status" value="1"/>
</dbReference>
<dbReference type="Pfam" id="PF00271">
    <property type="entry name" value="Helicase_C"/>
    <property type="match status" value="1"/>
</dbReference>
<dbReference type="InterPro" id="IPR049730">
    <property type="entry name" value="SNF2/RAD54-like_C"/>
</dbReference>
<evidence type="ECO:0000256" key="2">
    <source>
        <dbReference type="ARBA" id="ARBA00022801"/>
    </source>
</evidence>
<dbReference type="InterPro" id="IPR000330">
    <property type="entry name" value="SNF2_N"/>
</dbReference>
<dbReference type="AlphaFoldDB" id="A0A507AVP9"/>
<comment type="caution">
    <text evidence="7">The sequence shown here is derived from an EMBL/GenBank/DDBJ whole genome shotgun (WGS) entry which is preliminary data.</text>
</comment>
<gene>
    <name evidence="7" type="ORF">E0L32_009622</name>
</gene>
<feature type="region of interest" description="Disordered" evidence="4">
    <location>
        <begin position="1074"/>
        <end position="1093"/>
    </location>
</feature>
<accession>A0A507AVP9</accession>
<evidence type="ECO:0000259" key="6">
    <source>
        <dbReference type="PROSITE" id="PS51194"/>
    </source>
</evidence>
<dbReference type="PANTHER" id="PTHR10799">
    <property type="entry name" value="SNF2/RAD54 HELICASE FAMILY"/>
    <property type="match status" value="1"/>
</dbReference>
<dbReference type="InterPro" id="IPR038718">
    <property type="entry name" value="SNF2-like_sf"/>
</dbReference>
<dbReference type="InterPro" id="IPR014001">
    <property type="entry name" value="Helicase_ATP-bd"/>
</dbReference>
<dbReference type="Proteomes" id="UP000319257">
    <property type="component" value="Unassembled WGS sequence"/>
</dbReference>
<dbReference type="InterPro" id="IPR027417">
    <property type="entry name" value="P-loop_NTPase"/>
</dbReference>
<dbReference type="CDD" id="cd18793">
    <property type="entry name" value="SF2_C_SNF"/>
    <property type="match status" value="1"/>
</dbReference>
<dbReference type="InParanoid" id="A0A507AVP9"/>
<keyword evidence="8" id="KW-1185">Reference proteome</keyword>
<dbReference type="EMBL" id="SKBQ01000071">
    <property type="protein sequence ID" value="TPX08918.1"/>
    <property type="molecule type" value="Genomic_DNA"/>
</dbReference>
<feature type="compositionally biased region" description="Polar residues" evidence="4">
    <location>
        <begin position="170"/>
        <end position="188"/>
    </location>
</feature>
<evidence type="ECO:0000313" key="8">
    <source>
        <dbReference type="Proteomes" id="UP000319257"/>
    </source>
</evidence>
<dbReference type="RefSeq" id="XP_030990629.1">
    <property type="nucleotide sequence ID" value="XM_031144607.1"/>
</dbReference>
<dbReference type="STRING" id="1093900.A0A507AVP9"/>
<feature type="region of interest" description="Disordered" evidence="4">
    <location>
        <begin position="75"/>
        <end position="206"/>
    </location>
</feature>
<dbReference type="GO" id="GO:0005524">
    <property type="term" value="F:ATP binding"/>
    <property type="evidence" value="ECO:0007669"/>
    <property type="project" value="InterPro"/>
</dbReference>
<reference evidence="7 8" key="1">
    <citation type="submission" date="2019-06" db="EMBL/GenBank/DDBJ databases">
        <title>Draft genome sequence of the filamentous fungus Phialemoniopsis curvata isolated from diesel fuel.</title>
        <authorList>
            <person name="Varaljay V.A."/>
            <person name="Lyon W.J."/>
            <person name="Crouch A.L."/>
            <person name="Drake C.E."/>
            <person name="Hollomon J.M."/>
            <person name="Nadeau L.J."/>
            <person name="Nunn H.S."/>
            <person name="Stevenson B.S."/>
            <person name="Bojanowski C.L."/>
            <person name="Crookes-Goodson W.J."/>
        </authorList>
    </citation>
    <scope>NUCLEOTIDE SEQUENCE [LARGE SCALE GENOMIC DNA]</scope>
    <source>
        <strain evidence="7 8">D216</strain>
    </source>
</reference>
<keyword evidence="1" id="KW-0547">Nucleotide-binding</keyword>
<dbReference type="GO" id="GO:0016787">
    <property type="term" value="F:hydrolase activity"/>
    <property type="evidence" value="ECO:0007669"/>
    <property type="project" value="UniProtKB-KW"/>
</dbReference>
<dbReference type="SMART" id="SM00487">
    <property type="entry name" value="DEXDc"/>
    <property type="match status" value="1"/>
</dbReference>
<feature type="compositionally biased region" description="Basic residues" evidence="4">
    <location>
        <begin position="298"/>
        <end position="309"/>
    </location>
</feature>